<dbReference type="EMBL" id="AP022574">
    <property type="protein sequence ID" value="BBX69595.1"/>
    <property type="molecule type" value="Genomic_DNA"/>
</dbReference>
<dbReference type="RefSeq" id="WP_163723045.1">
    <property type="nucleotide sequence ID" value="NZ_AP022574.1"/>
</dbReference>
<keyword evidence="2" id="KW-1185">Reference proteome</keyword>
<reference evidence="1 2" key="1">
    <citation type="journal article" date="2019" name="Emerg. Microbes Infect.">
        <title>Comprehensive subspecies identification of 175 nontuberculous mycobacteria species based on 7547 genomic profiles.</title>
        <authorList>
            <person name="Matsumoto Y."/>
            <person name="Kinjo T."/>
            <person name="Motooka D."/>
            <person name="Nabeya D."/>
            <person name="Jung N."/>
            <person name="Uechi K."/>
            <person name="Horii T."/>
            <person name="Iida T."/>
            <person name="Fujita J."/>
            <person name="Nakamura S."/>
        </authorList>
    </citation>
    <scope>NUCLEOTIDE SEQUENCE [LARGE SCALE GENOMIC DNA]</scope>
    <source>
        <strain evidence="1 2">JCM 13323</strain>
    </source>
</reference>
<gene>
    <name evidence="1" type="ORF">MPSYJ_30560</name>
</gene>
<name>A0A7I7MBQ2_9MYCO</name>
<dbReference type="KEGG" id="mpsc:MPSYJ_30560"/>
<dbReference type="AlphaFoldDB" id="A0A7I7MBQ2"/>
<evidence type="ECO:0000313" key="2">
    <source>
        <dbReference type="Proteomes" id="UP000466514"/>
    </source>
</evidence>
<evidence type="ECO:0008006" key="3">
    <source>
        <dbReference type="Google" id="ProtNLM"/>
    </source>
</evidence>
<proteinExistence type="predicted"/>
<dbReference type="Proteomes" id="UP000466514">
    <property type="component" value="Chromosome"/>
</dbReference>
<evidence type="ECO:0000313" key="1">
    <source>
        <dbReference type="EMBL" id="BBX69595.1"/>
    </source>
</evidence>
<organism evidence="1 2">
    <name type="scientific">Mycolicibacterium psychrotolerans</name>
    <dbReference type="NCBI Taxonomy" id="216929"/>
    <lineage>
        <taxon>Bacteria</taxon>
        <taxon>Bacillati</taxon>
        <taxon>Actinomycetota</taxon>
        <taxon>Actinomycetes</taxon>
        <taxon>Mycobacteriales</taxon>
        <taxon>Mycobacteriaceae</taxon>
        <taxon>Mycolicibacterium</taxon>
    </lineage>
</organism>
<accession>A0A7I7MBQ2</accession>
<sequence>MPAVTGQQVAEFLGQGDNTEAVALAGDHAAIITALARSYTRGRGFVGAEPAEDIAAVIVTATARLVANPEQIATDYGSVAVRGGWQGWNLAEQIVLNRYRVRAR</sequence>
<protein>
    <recommendedName>
        <fullName evidence="3">Phage gp6-like head-tail connector protein</fullName>
    </recommendedName>
</protein>